<proteinExistence type="predicted"/>
<protein>
    <submittedName>
        <fullName evidence="2">Gamma-glutamylcyclotransferase (GGCT)/AIG2-like uncharacterized protein YtfP</fullName>
    </submittedName>
</protein>
<feature type="domain" description="Gamma-glutamylcyclotransferase AIG2-like" evidence="1">
    <location>
        <begin position="19"/>
        <end position="138"/>
    </location>
</feature>
<evidence type="ECO:0000313" key="3">
    <source>
        <dbReference type="Proteomes" id="UP000248916"/>
    </source>
</evidence>
<comment type="caution">
    <text evidence="2">The sequence shown here is derived from an EMBL/GenBank/DDBJ whole genome shotgun (WGS) entry which is preliminary data.</text>
</comment>
<dbReference type="OrthoDB" id="482277at2"/>
<evidence type="ECO:0000259" key="1">
    <source>
        <dbReference type="Pfam" id="PF06094"/>
    </source>
</evidence>
<dbReference type="InterPro" id="IPR013024">
    <property type="entry name" value="GGCT-like"/>
</dbReference>
<dbReference type="CDD" id="cd06661">
    <property type="entry name" value="GGCT_like"/>
    <property type="match status" value="1"/>
</dbReference>
<dbReference type="Gene3D" id="3.10.490.10">
    <property type="entry name" value="Gamma-glutamyl cyclotransferase-like"/>
    <property type="match status" value="1"/>
</dbReference>
<dbReference type="InterPro" id="IPR009288">
    <property type="entry name" value="AIG2-like_dom"/>
</dbReference>
<dbReference type="AlphaFoldDB" id="A0A2W7NID2"/>
<sequence length="145" mass="16185">MALIANLVPGVDPFVGDHVFVYGTLRRGFINNEATIAFRAGASFVSMGTLTGTMYHTGWYPAWVEDGPGCVTGEVWRIEEKGIMHLLDDYEGLFDDDPDEYERVRRTVETEHGPIEAWAYLYTDRVDPAQLIASGDWADAFGAFD</sequence>
<dbReference type="RefSeq" id="WP_111535316.1">
    <property type="nucleotide sequence ID" value="NZ_QKZL01000001.1"/>
</dbReference>
<dbReference type="GO" id="GO:0016740">
    <property type="term" value="F:transferase activity"/>
    <property type="evidence" value="ECO:0007669"/>
    <property type="project" value="UniProtKB-KW"/>
</dbReference>
<dbReference type="InterPro" id="IPR036568">
    <property type="entry name" value="GGCT-like_sf"/>
</dbReference>
<evidence type="ECO:0000313" key="2">
    <source>
        <dbReference type="EMBL" id="PZX19630.1"/>
    </source>
</evidence>
<gene>
    <name evidence="2" type="ORF">LX81_00087</name>
</gene>
<keyword evidence="2" id="KW-0808">Transferase</keyword>
<dbReference type="SUPFAM" id="SSF110857">
    <property type="entry name" value="Gamma-glutamyl cyclotransferase-like"/>
    <property type="match status" value="1"/>
</dbReference>
<dbReference type="EMBL" id="QKZL01000001">
    <property type="protein sequence ID" value="PZX19630.1"/>
    <property type="molecule type" value="Genomic_DNA"/>
</dbReference>
<dbReference type="Proteomes" id="UP000248916">
    <property type="component" value="Unassembled WGS sequence"/>
</dbReference>
<dbReference type="Pfam" id="PF06094">
    <property type="entry name" value="GGACT"/>
    <property type="match status" value="1"/>
</dbReference>
<name>A0A2W7NID2_9RHOB</name>
<reference evidence="2 3" key="1">
    <citation type="submission" date="2018-06" db="EMBL/GenBank/DDBJ databases">
        <title>Genomic Encyclopedia of Archaeal and Bacterial Type Strains, Phase II (KMG-II): from individual species to whole genera.</title>
        <authorList>
            <person name="Goeker M."/>
        </authorList>
    </citation>
    <scope>NUCLEOTIDE SEQUENCE [LARGE SCALE GENOMIC DNA]</scope>
    <source>
        <strain evidence="2 3">DSM 22009</strain>
    </source>
</reference>
<keyword evidence="3" id="KW-1185">Reference proteome</keyword>
<accession>A0A2W7NID2</accession>
<organism evidence="2 3">
    <name type="scientific">Palleronia aestuarii</name>
    <dbReference type="NCBI Taxonomy" id="568105"/>
    <lineage>
        <taxon>Bacteria</taxon>
        <taxon>Pseudomonadati</taxon>
        <taxon>Pseudomonadota</taxon>
        <taxon>Alphaproteobacteria</taxon>
        <taxon>Rhodobacterales</taxon>
        <taxon>Roseobacteraceae</taxon>
        <taxon>Palleronia</taxon>
    </lineage>
</organism>